<reference evidence="2" key="1">
    <citation type="journal article" date="2023" name="Front. Plant Sci.">
        <title>Chromosomal-level genome assembly of Melastoma candidum provides insights into trichome evolution.</title>
        <authorList>
            <person name="Zhong Y."/>
            <person name="Wu W."/>
            <person name="Sun C."/>
            <person name="Zou P."/>
            <person name="Liu Y."/>
            <person name="Dai S."/>
            <person name="Zhou R."/>
        </authorList>
    </citation>
    <scope>NUCLEOTIDE SEQUENCE [LARGE SCALE GENOMIC DNA]</scope>
</reference>
<keyword evidence="2" id="KW-1185">Reference proteome</keyword>
<comment type="caution">
    <text evidence="1">The sequence shown here is derived from an EMBL/GenBank/DDBJ whole genome shotgun (WGS) entry which is preliminary data.</text>
</comment>
<evidence type="ECO:0000313" key="2">
    <source>
        <dbReference type="Proteomes" id="UP001057402"/>
    </source>
</evidence>
<accession>A0ACB9S6C1</accession>
<gene>
    <name evidence="1" type="ORF">MLD38_004020</name>
</gene>
<sequence length="164" mass="16745">MSTFIPPPTFLIFLVLVLVLPVVLTQDLPSPSPGPAAADSSSSSSPISSPPTTSQSYSPPSPPPAESPSPTPSLSPSPAPSPSKSPTPSPSPDSSDLSHTGVLDDNSADAGKSEGMSGGKKAGIAFAVILFAVAVVFGGIVYKKRRENIRRQQYAYSGRGGIQL</sequence>
<dbReference type="Proteomes" id="UP001057402">
    <property type="component" value="Chromosome 2"/>
</dbReference>
<name>A0ACB9S6C1_9MYRT</name>
<protein>
    <submittedName>
        <fullName evidence="1">Uncharacterized protein</fullName>
    </submittedName>
</protein>
<evidence type="ECO:0000313" key="1">
    <source>
        <dbReference type="EMBL" id="KAI4386051.1"/>
    </source>
</evidence>
<proteinExistence type="predicted"/>
<organism evidence="1 2">
    <name type="scientific">Melastoma candidum</name>
    <dbReference type="NCBI Taxonomy" id="119954"/>
    <lineage>
        <taxon>Eukaryota</taxon>
        <taxon>Viridiplantae</taxon>
        <taxon>Streptophyta</taxon>
        <taxon>Embryophyta</taxon>
        <taxon>Tracheophyta</taxon>
        <taxon>Spermatophyta</taxon>
        <taxon>Magnoliopsida</taxon>
        <taxon>eudicotyledons</taxon>
        <taxon>Gunneridae</taxon>
        <taxon>Pentapetalae</taxon>
        <taxon>rosids</taxon>
        <taxon>malvids</taxon>
        <taxon>Myrtales</taxon>
        <taxon>Melastomataceae</taxon>
        <taxon>Melastomatoideae</taxon>
        <taxon>Melastomateae</taxon>
        <taxon>Melastoma</taxon>
    </lineage>
</organism>
<dbReference type="EMBL" id="CM042881">
    <property type="protein sequence ID" value="KAI4386051.1"/>
    <property type="molecule type" value="Genomic_DNA"/>
</dbReference>